<protein>
    <recommendedName>
        <fullName evidence="4">Chlororespiratory reduction31</fullName>
    </recommendedName>
</protein>
<evidence type="ECO:0000313" key="3">
    <source>
        <dbReference type="Proteomes" id="UP001497512"/>
    </source>
</evidence>
<dbReference type="Gene3D" id="2.30.30.140">
    <property type="match status" value="1"/>
</dbReference>
<organism evidence="2 3">
    <name type="scientific">Sphagnum troendelagicum</name>
    <dbReference type="NCBI Taxonomy" id="128251"/>
    <lineage>
        <taxon>Eukaryota</taxon>
        <taxon>Viridiplantae</taxon>
        <taxon>Streptophyta</taxon>
        <taxon>Embryophyta</taxon>
        <taxon>Bryophyta</taxon>
        <taxon>Sphagnophytina</taxon>
        <taxon>Sphagnopsida</taxon>
        <taxon>Sphagnales</taxon>
        <taxon>Sphagnaceae</taxon>
        <taxon>Sphagnum</taxon>
    </lineage>
</organism>
<dbReference type="EMBL" id="OZ019906">
    <property type="protein sequence ID" value="CAK9204408.1"/>
    <property type="molecule type" value="Genomic_DNA"/>
</dbReference>
<dbReference type="PANTHER" id="PTHR35494">
    <property type="entry name" value="NAD(P)H-QUINONE OXIDOREDUCTASE SUBUNIT S, CHLOROPLASTIC"/>
    <property type="match status" value="1"/>
</dbReference>
<evidence type="ECO:0008006" key="4">
    <source>
        <dbReference type="Google" id="ProtNLM"/>
    </source>
</evidence>
<dbReference type="PANTHER" id="PTHR35494:SF1">
    <property type="entry name" value="NAD(P)H-QUINONE OXIDOREDUCTASE SUBUNIT S, CHLOROPLASTIC"/>
    <property type="match status" value="1"/>
</dbReference>
<dbReference type="Pfam" id="PF11623">
    <property type="entry name" value="NdhS"/>
    <property type="match status" value="1"/>
</dbReference>
<keyword evidence="3" id="KW-1185">Reference proteome</keyword>
<reference evidence="2" key="1">
    <citation type="submission" date="2024-02" db="EMBL/GenBank/DDBJ databases">
        <authorList>
            <consortium name="ELIXIR-Norway"/>
            <consortium name="Elixir Norway"/>
        </authorList>
    </citation>
    <scope>NUCLEOTIDE SEQUENCE</scope>
</reference>
<evidence type="ECO:0000256" key="1">
    <source>
        <dbReference type="SAM" id="MobiDB-lite"/>
    </source>
</evidence>
<evidence type="ECO:0000313" key="2">
    <source>
        <dbReference type="EMBL" id="CAK9204408.1"/>
    </source>
</evidence>
<feature type="region of interest" description="Disordered" evidence="1">
    <location>
        <begin position="222"/>
        <end position="243"/>
    </location>
</feature>
<name>A0ABP0TTC5_9BRYO</name>
<proteinExistence type="predicted"/>
<gene>
    <name evidence="2" type="ORF">CSSPTR1EN2_LOCUS7371</name>
</gene>
<accession>A0ABP0TTC5</accession>
<dbReference type="InterPro" id="IPR021659">
    <property type="entry name" value="NdhS"/>
</dbReference>
<sequence length="243" mass="25788">MAAAYIFSSAATLSSVHCQTSFWGNSLTQANSSSSSGTAPRIIGISVRAKGFDLWQVLGGRGLQGGEDGLDKAQNTFLEDAKAAVLQKQKKSKGSVAGNITATEKLPGSFDKEFGGLTGGFPGGEKGLQQFIQSNPLPPKPLQLSKEIEKLRQELAQPGVKPRAPTPPLLMPGMTVIVNSPLNPYHMYSGIVQRVTDGRAGVLFEGGNWDKLVTFRLPELERTAKGPPMSNPKSAVLDQKPSA</sequence>
<dbReference type="Proteomes" id="UP001497512">
    <property type="component" value="Chromosome 14"/>
</dbReference>